<dbReference type="RefSeq" id="WP_267637416.1">
    <property type="nucleotide sequence ID" value="NZ_JAODIY010000009.1"/>
</dbReference>
<gene>
    <name evidence="10" type="ORF">ACFQJ7_12115</name>
</gene>
<comment type="similarity">
    <text evidence="1 6">Belongs to the peptidase S8 family.</text>
</comment>
<dbReference type="PANTHER" id="PTHR43806:SF11">
    <property type="entry name" value="CEREVISIN-RELATED"/>
    <property type="match status" value="1"/>
</dbReference>
<keyword evidence="2 6" id="KW-0645">Protease</keyword>
<dbReference type="PROSITE" id="PS00138">
    <property type="entry name" value="SUBTILASE_SER"/>
    <property type="match status" value="1"/>
</dbReference>
<evidence type="ECO:0000313" key="10">
    <source>
        <dbReference type="EMBL" id="MFC7126760.1"/>
    </source>
</evidence>
<name>A0ABD5XC35_9EURY</name>
<dbReference type="Pfam" id="PF05048">
    <property type="entry name" value="NosD"/>
    <property type="match status" value="1"/>
</dbReference>
<feature type="domain" description="Periplasmic copper-binding protein NosD beta helix" evidence="9">
    <location>
        <begin position="821"/>
        <end position="968"/>
    </location>
</feature>
<feature type="active site" description="Charge relay system" evidence="6">
    <location>
        <position position="182"/>
    </location>
</feature>
<dbReference type="InterPro" id="IPR007742">
    <property type="entry name" value="NosD_dom"/>
</dbReference>
<dbReference type="EMBL" id="JBHSZQ010000047">
    <property type="protein sequence ID" value="MFC7126760.1"/>
    <property type="molecule type" value="Genomic_DNA"/>
</dbReference>
<keyword evidence="5 6" id="KW-0720">Serine protease</keyword>
<keyword evidence="3" id="KW-0732">Signal</keyword>
<dbReference type="InterPro" id="IPR008969">
    <property type="entry name" value="CarboxyPept-like_regulatory"/>
</dbReference>
<evidence type="ECO:0000256" key="7">
    <source>
        <dbReference type="SAM" id="MobiDB-lite"/>
    </source>
</evidence>
<dbReference type="Gene3D" id="2.60.40.1120">
    <property type="entry name" value="Carboxypeptidase-like, regulatory domain"/>
    <property type="match status" value="1"/>
</dbReference>
<dbReference type="PROSITE" id="PS00137">
    <property type="entry name" value="SUBTILASE_HIS"/>
    <property type="match status" value="1"/>
</dbReference>
<dbReference type="InterPro" id="IPR036852">
    <property type="entry name" value="Peptidase_S8/S53_dom_sf"/>
</dbReference>
<feature type="compositionally biased region" description="Acidic residues" evidence="7">
    <location>
        <begin position="965"/>
        <end position="1003"/>
    </location>
</feature>
<evidence type="ECO:0000259" key="8">
    <source>
        <dbReference type="Pfam" id="PF00082"/>
    </source>
</evidence>
<dbReference type="Proteomes" id="UP001596414">
    <property type="component" value="Unassembled WGS sequence"/>
</dbReference>
<dbReference type="InterPro" id="IPR006311">
    <property type="entry name" value="TAT_signal"/>
</dbReference>
<dbReference type="GO" id="GO:0005886">
    <property type="term" value="C:plasma membrane"/>
    <property type="evidence" value="ECO:0007669"/>
    <property type="project" value="UniProtKB-SubCell"/>
</dbReference>
<dbReference type="PROSITE" id="PS51892">
    <property type="entry name" value="SUBTILASE"/>
    <property type="match status" value="1"/>
</dbReference>
<dbReference type="InterPro" id="IPR011050">
    <property type="entry name" value="Pectin_lyase_fold/virulence"/>
</dbReference>
<dbReference type="NCBIfam" id="TIGR04126">
    <property type="entry name" value="PGF_CTERM"/>
    <property type="match status" value="1"/>
</dbReference>
<evidence type="ECO:0000256" key="3">
    <source>
        <dbReference type="ARBA" id="ARBA00022729"/>
    </source>
</evidence>
<evidence type="ECO:0000256" key="1">
    <source>
        <dbReference type="ARBA" id="ARBA00011073"/>
    </source>
</evidence>
<protein>
    <submittedName>
        <fullName evidence="10">S8 family serine peptidase</fullName>
    </submittedName>
</protein>
<dbReference type="InterPro" id="IPR026371">
    <property type="entry name" value="PGF_CTERM"/>
</dbReference>
<feature type="active site" description="Charge relay system" evidence="6">
    <location>
        <position position="402"/>
    </location>
</feature>
<evidence type="ECO:0000256" key="2">
    <source>
        <dbReference type="ARBA" id="ARBA00022670"/>
    </source>
</evidence>
<evidence type="ECO:0000256" key="4">
    <source>
        <dbReference type="ARBA" id="ARBA00022801"/>
    </source>
</evidence>
<feature type="region of interest" description="Disordered" evidence="7">
    <location>
        <begin position="955"/>
        <end position="1029"/>
    </location>
</feature>
<reference evidence="10 11" key="1">
    <citation type="journal article" date="2014" name="Int. J. Syst. Evol. Microbiol.">
        <title>Complete genome sequence of Corynebacterium casei LMG S-19264T (=DSM 44701T), isolated from a smear-ripened cheese.</title>
        <authorList>
            <consortium name="US DOE Joint Genome Institute (JGI-PGF)"/>
            <person name="Walter F."/>
            <person name="Albersmeier A."/>
            <person name="Kalinowski J."/>
            <person name="Ruckert C."/>
        </authorList>
    </citation>
    <scope>NUCLEOTIDE SEQUENCE [LARGE SCALE GENOMIC DNA]</scope>
    <source>
        <strain evidence="10 11">CGMCC 4.7215</strain>
    </source>
</reference>
<dbReference type="InterPro" id="IPR023828">
    <property type="entry name" value="Peptidase_S8_Ser-AS"/>
</dbReference>
<dbReference type="GO" id="GO:0030115">
    <property type="term" value="C:S-layer"/>
    <property type="evidence" value="ECO:0007669"/>
    <property type="project" value="UniProtKB-SubCell"/>
</dbReference>
<dbReference type="GO" id="GO:0006508">
    <property type="term" value="P:proteolysis"/>
    <property type="evidence" value="ECO:0007669"/>
    <property type="project" value="UniProtKB-KW"/>
</dbReference>
<dbReference type="PANTHER" id="PTHR43806">
    <property type="entry name" value="PEPTIDASE S8"/>
    <property type="match status" value="1"/>
</dbReference>
<organism evidence="10 11">
    <name type="scientific">Halovenus rubra</name>
    <dbReference type="NCBI Taxonomy" id="869890"/>
    <lineage>
        <taxon>Archaea</taxon>
        <taxon>Methanobacteriati</taxon>
        <taxon>Methanobacteriota</taxon>
        <taxon>Stenosarchaea group</taxon>
        <taxon>Halobacteria</taxon>
        <taxon>Halobacteriales</taxon>
        <taxon>Haloarculaceae</taxon>
        <taxon>Halovenus</taxon>
    </lineage>
</organism>
<evidence type="ECO:0000256" key="6">
    <source>
        <dbReference type="PROSITE-ProRule" id="PRU01240"/>
    </source>
</evidence>
<feature type="domain" description="Peptidase S8/S53" evidence="8">
    <location>
        <begin position="173"/>
        <end position="456"/>
    </location>
</feature>
<dbReference type="PROSITE" id="PS51318">
    <property type="entry name" value="TAT"/>
    <property type="match status" value="1"/>
</dbReference>
<comment type="caution">
    <text evidence="10">The sequence shown here is derived from an EMBL/GenBank/DDBJ whole genome shotgun (WGS) entry which is preliminary data.</text>
</comment>
<dbReference type="Pfam" id="PF13620">
    <property type="entry name" value="CarboxypepD_reg"/>
    <property type="match status" value="1"/>
</dbReference>
<dbReference type="SUPFAM" id="SSF49464">
    <property type="entry name" value="Carboxypeptidase regulatory domain-like"/>
    <property type="match status" value="1"/>
</dbReference>
<dbReference type="Pfam" id="PF00082">
    <property type="entry name" value="Peptidase_S8"/>
    <property type="match status" value="1"/>
</dbReference>
<dbReference type="SUPFAM" id="SSF51126">
    <property type="entry name" value="Pectin lyase-like"/>
    <property type="match status" value="1"/>
</dbReference>
<dbReference type="InterPro" id="IPR000209">
    <property type="entry name" value="Peptidase_S8/S53_dom"/>
</dbReference>
<proteinExistence type="inferred from homology"/>
<evidence type="ECO:0000259" key="9">
    <source>
        <dbReference type="Pfam" id="PF05048"/>
    </source>
</evidence>
<accession>A0ABD5XC35</accession>
<evidence type="ECO:0000313" key="11">
    <source>
        <dbReference type="Proteomes" id="UP001596414"/>
    </source>
</evidence>
<dbReference type="InterPro" id="IPR015500">
    <property type="entry name" value="Peptidase_S8_subtilisin-rel"/>
</dbReference>
<keyword evidence="4 6" id="KW-0378">Hydrolase</keyword>
<dbReference type="GO" id="GO:0004252">
    <property type="term" value="F:serine-type endopeptidase activity"/>
    <property type="evidence" value="ECO:0007669"/>
    <property type="project" value="UniProtKB-UniRule"/>
</dbReference>
<sequence length="1051" mass="109064">MDRHTHSPNRREFIAGTVGVGVAGWGIESGVGTAFAEYPETEDTAGTAQVVVRFEPAEGAGKAMLQRHARTTQRPFKQFVAEQSGVSIERTFWAANAALVSVNPKRVSRNAILAIEHVTTVHTNAAVGVHGTANGTDTAATGLGPSQSEESGVAYHLEEMDVPQAWDVYGTQGEGVDVAVIDTGIDTTGHEELAASLERGGWAEFDESGNRIDSEPNAKTEFPQAGHGTAVSGAIAGGATDDGTKYGVAPGVNLYKAQMVSQPPEGIRTLAVFAGIEWAIEQDVDIISMSLGLPIYNQAIVEPIRNAIESGLLVVSAVGNSGQYTGFSPANIPGVLSVGGIDDNRELYENTSGERIDTDRYWGDTTADWWPEEFTVPDVTAPAVDTLGPVLDGQFDRNSGTSFAAPCVAGVAALAMAVTDADNDAIKNAITETARHPAAEDAFDIDPGHDDRYGQGIVSALSAISQLEASETVSGTVTDASGRPLDSVTVASEVGLTTETDTQGRYELTVPPGTQPIGAIGPGFDTTATRIDPADTDTQAFQLNQTDDLDVKMADRMSTRIDTGEEVTATFDVANAQTVVIEMRADGPFDPKELELSVAGTAAALGEPVSIDPDQTQLTVGINVAESVLVAQFQLSYEFTGGGKSVSGKGHLVYAHPDPFVISPGDPPTLQVPIDLVAPRTTIELMDGQGDAVATSDDGAGIVIDKPLTLTATDGATPEVQFSNEGAQKPAAVLVNANDVTISGLVVDGTGARTGVQVARTGAIAKGLPQPSGVTVHDLAVAGADTAVRAGQAPALRIVDNELTANTTAVGVGRQVDFQNTTTVTSRAKTTVRGNAITDVETGIDVAGQVGAIEGNSLSNIDTVGIHLGTPRFLSRHWGQDVGPIRSNTITGANRGIVVSGSMTRPVESNTLSDITETAFVVDGAILAPIRANSVDGAQRGLDIANDAEVAKVTDNEFVNIQQPGDEEGSEDADEAETSEQDNTDEETMSGDDTESTADPEDDMATKTDEAGESESDASGPGFGIGSALVSLGGVGYLLQRRLSDEDTESG</sequence>
<dbReference type="SUPFAM" id="SSF52743">
    <property type="entry name" value="Subtilisin-like"/>
    <property type="match status" value="1"/>
</dbReference>
<dbReference type="Gene3D" id="3.40.50.200">
    <property type="entry name" value="Peptidase S8/S53 domain"/>
    <property type="match status" value="1"/>
</dbReference>
<dbReference type="PRINTS" id="PR00723">
    <property type="entry name" value="SUBTILISIN"/>
</dbReference>
<evidence type="ECO:0000256" key="5">
    <source>
        <dbReference type="ARBA" id="ARBA00022825"/>
    </source>
</evidence>
<feature type="active site" description="Charge relay system" evidence="6">
    <location>
        <position position="227"/>
    </location>
</feature>
<dbReference type="InterPro" id="IPR050131">
    <property type="entry name" value="Peptidase_S8_subtilisin-like"/>
</dbReference>
<dbReference type="AlphaFoldDB" id="A0ABD5XC35"/>
<dbReference type="InterPro" id="IPR022398">
    <property type="entry name" value="Peptidase_S8_His-AS"/>
</dbReference>